<evidence type="ECO:0000256" key="1">
    <source>
        <dbReference type="SAM" id="MobiDB-lite"/>
    </source>
</evidence>
<protein>
    <recommendedName>
        <fullName evidence="6">Mid2 domain-containing protein</fullName>
    </recommendedName>
</protein>
<dbReference type="Proteomes" id="UP000008066">
    <property type="component" value="Unassembled WGS sequence"/>
</dbReference>
<gene>
    <name evidence="4" type="ORF">CTHT_0012890</name>
</gene>
<evidence type="ECO:0008006" key="6">
    <source>
        <dbReference type="Google" id="ProtNLM"/>
    </source>
</evidence>
<accession>G0S1A3</accession>
<keyword evidence="2" id="KW-1133">Transmembrane helix</keyword>
<evidence type="ECO:0000313" key="5">
    <source>
        <dbReference type="Proteomes" id="UP000008066"/>
    </source>
</evidence>
<dbReference type="OMA" id="LDQYHKP"/>
<feature type="compositionally biased region" description="Low complexity" evidence="1">
    <location>
        <begin position="48"/>
        <end position="107"/>
    </location>
</feature>
<keyword evidence="2" id="KW-0472">Membrane</keyword>
<keyword evidence="2" id="KW-0812">Transmembrane</keyword>
<feature type="compositionally biased region" description="Polar residues" evidence="1">
    <location>
        <begin position="108"/>
        <end position="123"/>
    </location>
</feature>
<name>G0S1A3_CHATD</name>
<evidence type="ECO:0000313" key="4">
    <source>
        <dbReference type="EMBL" id="EGS22813.1"/>
    </source>
</evidence>
<dbReference type="OrthoDB" id="5425782at2759"/>
<dbReference type="KEGG" id="cthr:CTHT_0012890"/>
<feature type="region of interest" description="Disordered" evidence="1">
    <location>
        <begin position="229"/>
        <end position="248"/>
    </location>
</feature>
<organism evidence="5">
    <name type="scientific">Chaetomium thermophilum (strain DSM 1495 / CBS 144.50 / IMI 039719)</name>
    <name type="common">Thermochaetoides thermophila</name>
    <dbReference type="NCBI Taxonomy" id="759272"/>
    <lineage>
        <taxon>Eukaryota</taxon>
        <taxon>Fungi</taxon>
        <taxon>Dikarya</taxon>
        <taxon>Ascomycota</taxon>
        <taxon>Pezizomycotina</taxon>
        <taxon>Sordariomycetes</taxon>
        <taxon>Sordariomycetidae</taxon>
        <taxon>Sordariales</taxon>
        <taxon>Chaetomiaceae</taxon>
        <taxon>Thermochaetoides</taxon>
    </lineage>
</organism>
<feature type="signal peptide" evidence="3">
    <location>
        <begin position="1"/>
        <end position="22"/>
    </location>
</feature>
<dbReference type="HOGENOM" id="CLU_053893_1_0_1"/>
<feature type="transmembrane region" description="Helical" evidence="2">
    <location>
        <begin position="189"/>
        <end position="210"/>
    </location>
</feature>
<keyword evidence="5" id="KW-1185">Reference proteome</keyword>
<dbReference type="AlphaFoldDB" id="G0S1A3"/>
<feature type="region of interest" description="Disordered" evidence="1">
    <location>
        <begin position="32"/>
        <end position="183"/>
    </location>
</feature>
<dbReference type="GeneID" id="18255327"/>
<dbReference type="EMBL" id="GL988039">
    <property type="protein sequence ID" value="EGS22813.1"/>
    <property type="molecule type" value="Genomic_DNA"/>
</dbReference>
<reference evidence="4 5" key="1">
    <citation type="journal article" date="2011" name="Cell">
        <title>Insight into structure and assembly of the nuclear pore complex by utilizing the genome of a eukaryotic thermophile.</title>
        <authorList>
            <person name="Amlacher S."/>
            <person name="Sarges P."/>
            <person name="Flemming D."/>
            <person name="van Noort V."/>
            <person name="Kunze R."/>
            <person name="Devos D.P."/>
            <person name="Arumugam M."/>
            <person name="Bork P."/>
            <person name="Hurt E."/>
        </authorList>
    </citation>
    <scope>NUCLEOTIDE SEQUENCE [LARGE SCALE GENOMIC DNA]</scope>
    <source>
        <strain evidence="5">DSM 1495 / CBS 144.50 / IMI 039719</strain>
    </source>
</reference>
<dbReference type="eggNOG" id="ENOG502S9EF">
    <property type="taxonomic scope" value="Eukaryota"/>
</dbReference>
<feature type="chain" id="PRO_5003408736" description="Mid2 domain-containing protein" evidence="3">
    <location>
        <begin position="23"/>
        <end position="266"/>
    </location>
</feature>
<keyword evidence="3" id="KW-0732">Signal</keyword>
<evidence type="ECO:0000256" key="3">
    <source>
        <dbReference type="SAM" id="SignalP"/>
    </source>
</evidence>
<proteinExistence type="predicted"/>
<dbReference type="RefSeq" id="XP_006691805.1">
    <property type="nucleotide sequence ID" value="XM_006691742.1"/>
</dbReference>
<evidence type="ECO:0000256" key="2">
    <source>
        <dbReference type="SAM" id="Phobius"/>
    </source>
</evidence>
<feature type="compositionally biased region" description="Low complexity" evidence="1">
    <location>
        <begin position="136"/>
        <end position="151"/>
    </location>
</feature>
<sequence length="266" mass="28432">MKLRGALKLLIVGLSAASVAEATYVNIYRDSRHKRSLQRRQDDDEGNDSLTLTLTTALPTLTTEPTLPTSTRSPPQTSSTSSLPTSTEETTATRTTTSPTDAQTSPTETATDSGTSSVPGETSTITDKTEKPKPTPTTITSTYYETITNTDGSKVTKTHEVVTTQTPDLADSDDGKSESGMSTQTRNTVIGVVVGIGGAIVLGGLAFVVWRIWGRRRNQEENEVLMDYGSPVEKPESGGSLSGRTPFQSTLESYHAPTHVNQASNF</sequence>